<dbReference type="AlphaFoldDB" id="A0A3R7K8W5"/>
<evidence type="ECO:0008006" key="4">
    <source>
        <dbReference type="Google" id="ProtNLM"/>
    </source>
</evidence>
<accession>A0A3R7K8W5</accession>
<proteinExistence type="predicted"/>
<sequence>MGQASSFVFDAVENAVHRYVTEKAELKTEGVPHGKECGADQGQFPDFSTSQKEYTKLLLTLSDVRSIALLLPECLSGIDLHHLSLLFVLDGDRDGMFSLSDLRKFINWALLAIPDETALDDLTETLKGRAVLRCWYTCHLESQNYCGDAAEAVCLHNSSDTDGHGSLEYFARWVLRLLGRMEGNTLSSSSTPPASPTVRIINEYAKMVHIESFVFTEEPMCEAFISPSRSGDQPGVGAGSGSYLYSDVYQDPPLPPPDFDSANMPTASPRTPLLSPQNEGWNNSKKLANAANSPRQVISRGALEELYQALRVVENCEFSFLSFSQLLATHNAAELEHVATARGDGTHVREVGLEAYVNQTAQPVDSTSTEVKSIFSSCVSAKVVENFMFCFCRAYWGTLRSLGLRP</sequence>
<feature type="non-terminal residue" evidence="2">
    <location>
        <position position="406"/>
    </location>
</feature>
<dbReference type="GeneID" id="40322149"/>
<dbReference type="OrthoDB" id="267303at2759"/>
<dbReference type="RefSeq" id="XP_029224541.1">
    <property type="nucleotide sequence ID" value="XM_029375385.1"/>
</dbReference>
<evidence type="ECO:0000256" key="1">
    <source>
        <dbReference type="SAM" id="MobiDB-lite"/>
    </source>
</evidence>
<protein>
    <recommendedName>
        <fullName evidence="4">EF-hand domain-containing protein</fullName>
    </recommendedName>
</protein>
<gene>
    <name evidence="2" type="ORF">Tco025E_08538</name>
</gene>
<evidence type="ECO:0000313" key="3">
    <source>
        <dbReference type="Proteomes" id="UP000284403"/>
    </source>
</evidence>
<feature type="compositionally biased region" description="Polar residues" evidence="1">
    <location>
        <begin position="263"/>
        <end position="281"/>
    </location>
</feature>
<dbReference type="EMBL" id="MKKU01000802">
    <property type="protein sequence ID" value="RNF01862.1"/>
    <property type="molecule type" value="Genomic_DNA"/>
</dbReference>
<organism evidence="2 3">
    <name type="scientific">Trypanosoma conorhini</name>
    <dbReference type="NCBI Taxonomy" id="83891"/>
    <lineage>
        <taxon>Eukaryota</taxon>
        <taxon>Discoba</taxon>
        <taxon>Euglenozoa</taxon>
        <taxon>Kinetoplastea</taxon>
        <taxon>Metakinetoplastina</taxon>
        <taxon>Trypanosomatida</taxon>
        <taxon>Trypanosomatidae</taxon>
        <taxon>Trypanosoma</taxon>
    </lineage>
</organism>
<keyword evidence="3" id="KW-1185">Reference proteome</keyword>
<feature type="region of interest" description="Disordered" evidence="1">
    <location>
        <begin position="254"/>
        <end position="285"/>
    </location>
</feature>
<name>A0A3R7K8W5_9TRYP</name>
<reference evidence="2 3" key="1">
    <citation type="journal article" date="2018" name="BMC Genomics">
        <title>Genomic comparison of Trypanosoma conorhini and Trypanosoma rangeli to Trypanosoma cruzi strains of high and low virulence.</title>
        <authorList>
            <person name="Bradwell K.R."/>
            <person name="Koparde V.N."/>
            <person name="Matveyev A.V."/>
            <person name="Serrano M.G."/>
            <person name="Alves J.M."/>
            <person name="Parikh H."/>
            <person name="Huang B."/>
            <person name="Lee V."/>
            <person name="Espinosa-Alvarez O."/>
            <person name="Ortiz P.A."/>
            <person name="Costa-Martins A.G."/>
            <person name="Teixeira M.M."/>
            <person name="Buck G.A."/>
        </authorList>
    </citation>
    <scope>NUCLEOTIDE SEQUENCE [LARGE SCALE GENOMIC DNA]</scope>
    <source>
        <strain evidence="2 3">025E</strain>
    </source>
</reference>
<dbReference type="Proteomes" id="UP000284403">
    <property type="component" value="Unassembled WGS sequence"/>
</dbReference>
<comment type="caution">
    <text evidence="2">The sequence shown here is derived from an EMBL/GenBank/DDBJ whole genome shotgun (WGS) entry which is preliminary data.</text>
</comment>
<evidence type="ECO:0000313" key="2">
    <source>
        <dbReference type="EMBL" id="RNF01862.1"/>
    </source>
</evidence>